<name>A0AA39L654_SARSR</name>
<keyword evidence="4" id="KW-1185">Reference proteome</keyword>
<dbReference type="Pfam" id="PF00797">
    <property type="entry name" value="Acetyltransf_2"/>
    <property type="match status" value="1"/>
</dbReference>
<gene>
    <name evidence="3" type="ORF">NLU13_6785</name>
</gene>
<evidence type="ECO:0008006" key="5">
    <source>
        <dbReference type="Google" id="ProtNLM"/>
    </source>
</evidence>
<dbReference type="GO" id="GO:0016407">
    <property type="term" value="F:acetyltransferase activity"/>
    <property type="evidence" value="ECO:0007669"/>
    <property type="project" value="InterPro"/>
</dbReference>
<evidence type="ECO:0000313" key="3">
    <source>
        <dbReference type="EMBL" id="KAK0385608.1"/>
    </source>
</evidence>
<dbReference type="Gene3D" id="3.30.2140.20">
    <property type="match status" value="1"/>
</dbReference>
<protein>
    <recommendedName>
        <fullName evidence="5">Arylamine N-acetyltransferase</fullName>
    </recommendedName>
</protein>
<proteinExistence type="inferred from homology"/>
<dbReference type="AlphaFoldDB" id="A0AA39L654"/>
<accession>A0AA39L654</accession>
<dbReference type="SUPFAM" id="SSF54001">
    <property type="entry name" value="Cysteine proteinases"/>
    <property type="match status" value="1"/>
</dbReference>
<organism evidence="3 4">
    <name type="scientific">Sarocladium strictum</name>
    <name type="common">Black bundle disease fungus</name>
    <name type="synonym">Acremonium strictum</name>
    <dbReference type="NCBI Taxonomy" id="5046"/>
    <lineage>
        <taxon>Eukaryota</taxon>
        <taxon>Fungi</taxon>
        <taxon>Dikarya</taxon>
        <taxon>Ascomycota</taxon>
        <taxon>Pezizomycotina</taxon>
        <taxon>Sordariomycetes</taxon>
        <taxon>Hypocreomycetidae</taxon>
        <taxon>Hypocreales</taxon>
        <taxon>Sarocladiaceae</taxon>
        <taxon>Sarocladium</taxon>
    </lineage>
</organism>
<evidence type="ECO:0000313" key="4">
    <source>
        <dbReference type="Proteomes" id="UP001175261"/>
    </source>
</evidence>
<dbReference type="PANTHER" id="PTHR11786:SF0">
    <property type="entry name" value="ARYLAMINE N-ACETYLTRANSFERASE 4-RELATED"/>
    <property type="match status" value="1"/>
</dbReference>
<dbReference type="PRINTS" id="PR01543">
    <property type="entry name" value="ANATRNSFRASE"/>
</dbReference>
<evidence type="ECO:0000256" key="2">
    <source>
        <dbReference type="RuleBase" id="RU003452"/>
    </source>
</evidence>
<dbReference type="InterPro" id="IPR053710">
    <property type="entry name" value="Arylamine_NAT_domain_sf"/>
</dbReference>
<keyword evidence="2" id="KW-0808">Transferase</keyword>
<dbReference type="EMBL" id="JAPDFR010000006">
    <property type="protein sequence ID" value="KAK0385608.1"/>
    <property type="molecule type" value="Genomic_DNA"/>
</dbReference>
<sequence>MPAQPRYSRLQLEQYYDRVRIPEPARVYDVSALTPEAQLSHLRLLIKHHLVTVPFENLTLHYSWHRVISTDAQHVFDKIVNQPGRGGYCMENNSFFHFVLASLGFDVYMVGSRVFESDEAGYGGTTHCLNIITIGDVRYAVDVAFGGNGPVHPYVLEEGLVQEHITPAQMRYRRGQLPGTTKEAGKVWVYEHRQRPDAPWCPMYCFADAQVLPADVRTMNLAPATSRTSIFHKVVMCVRFTTGSKVDSTGALEQQKGRDATLAEIEGEIDGVLITNGSNLKWRRKGEKKLELNFASEEERLSAFETYYGIYMQEKDQLAIRGTTTEIATGP</sequence>
<comment type="similarity">
    <text evidence="1 2">Belongs to the arylamine N-acetyltransferase family.</text>
</comment>
<keyword evidence="2" id="KW-0012">Acyltransferase</keyword>
<evidence type="ECO:0000256" key="1">
    <source>
        <dbReference type="ARBA" id="ARBA00006547"/>
    </source>
</evidence>
<comment type="caution">
    <text evidence="3">The sequence shown here is derived from an EMBL/GenBank/DDBJ whole genome shotgun (WGS) entry which is preliminary data.</text>
</comment>
<dbReference type="InterPro" id="IPR001447">
    <property type="entry name" value="Arylamine_N-AcTrfase"/>
</dbReference>
<reference evidence="3" key="1">
    <citation type="submission" date="2022-10" db="EMBL/GenBank/DDBJ databases">
        <title>Determination and structural analysis of whole genome sequence of Sarocladium strictum F4-1.</title>
        <authorList>
            <person name="Hu L."/>
            <person name="Jiang Y."/>
        </authorList>
    </citation>
    <scope>NUCLEOTIDE SEQUENCE</scope>
    <source>
        <strain evidence="3">F4-1</strain>
    </source>
</reference>
<dbReference type="InterPro" id="IPR038765">
    <property type="entry name" value="Papain-like_cys_pep_sf"/>
</dbReference>
<dbReference type="Proteomes" id="UP001175261">
    <property type="component" value="Unassembled WGS sequence"/>
</dbReference>
<dbReference type="PANTHER" id="PTHR11786">
    <property type="entry name" value="N-HYDROXYARYLAMINE O-ACETYLTRANSFERASE"/>
    <property type="match status" value="1"/>
</dbReference>